<evidence type="ECO:0000256" key="8">
    <source>
        <dbReference type="ARBA" id="ARBA00022679"/>
    </source>
</evidence>
<dbReference type="PANTHER" id="PTHR30372:SF4">
    <property type="entry name" value="LIPID-A-DISACCHARIDE SYNTHASE, MITOCHONDRIAL-RELATED"/>
    <property type="match status" value="1"/>
</dbReference>
<dbReference type="Proteomes" id="UP000244912">
    <property type="component" value="Unassembled WGS sequence"/>
</dbReference>
<evidence type="ECO:0000313" key="12">
    <source>
        <dbReference type="EMBL" id="SPJ22326.1"/>
    </source>
</evidence>
<evidence type="ECO:0000256" key="3">
    <source>
        <dbReference type="ARBA" id="ARBA00012687"/>
    </source>
</evidence>
<evidence type="ECO:0000256" key="5">
    <source>
        <dbReference type="ARBA" id="ARBA00022516"/>
    </source>
</evidence>
<keyword evidence="6" id="KW-0441">Lipid A biosynthesis</keyword>
<sequence length="380" mass="40637">MRVFLVAGEASGDRLGAALMGGLRTLCPDVKFLGVGGPQMEGQGLRSLFPMDELSVMGIAEVLPRYPHLRRRMFQTADAVLSERPDVLIGIDSPDFCLRVAKRVRASSDTRIVHYVAPSVWAWRPGRAAKMARHVDHVLALLPFEPPYMEAAGMRCDFVGHPVVSDPVATEDGIAAFRMAHDLGDDPYLLVLPGSRRSEVERLAPVFGAALRKMGKTPRVVIPVAPGREEMLRSLTADWPATRLLEHPDPGQKAAAFAGAHAALAASGTVSLELAAAATPMVVAYDMSWLSWQIMSRMALIDTVTLVNLIEGTKVVPELLGPACRPDAIAAALTDLWDAPDRQGAALARTMTALGQGGEAPGLRAARAVIDGLASPRDPV</sequence>
<keyword evidence="13" id="KW-1185">Reference proteome</keyword>
<dbReference type="PANTHER" id="PTHR30372">
    <property type="entry name" value="LIPID-A-DISACCHARIDE SYNTHASE"/>
    <property type="match status" value="1"/>
</dbReference>
<evidence type="ECO:0000256" key="7">
    <source>
        <dbReference type="ARBA" id="ARBA00022676"/>
    </source>
</evidence>
<comment type="function">
    <text evidence="1">Condensation of UDP-2,3-diacylglucosamine and 2,3-diacylglucosamine-1-phosphate to form lipid A disaccharide, a precursor of lipid A, a phosphorylated glycolipid that anchors the lipopolysaccharide to the outer membrane of the cell.</text>
</comment>
<reference evidence="13" key="1">
    <citation type="submission" date="2018-03" db="EMBL/GenBank/DDBJ databases">
        <authorList>
            <person name="Rodrigo-Torres L."/>
            <person name="Arahal R. D."/>
            <person name="Lucena T."/>
        </authorList>
    </citation>
    <scope>NUCLEOTIDE SEQUENCE [LARGE SCALE GENOMIC DNA]</scope>
    <source>
        <strain evidence="13">CECT 8504</strain>
    </source>
</reference>
<proteinExistence type="inferred from homology"/>
<evidence type="ECO:0000256" key="6">
    <source>
        <dbReference type="ARBA" id="ARBA00022556"/>
    </source>
</evidence>
<evidence type="ECO:0000313" key="13">
    <source>
        <dbReference type="Proteomes" id="UP000244912"/>
    </source>
</evidence>
<gene>
    <name evidence="12" type="primary">lpxB</name>
    <name evidence="12" type="ORF">PAA8504_00116</name>
</gene>
<keyword evidence="5" id="KW-0444">Lipid biosynthesis</keyword>
<dbReference type="RefSeq" id="WP_108892233.1">
    <property type="nucleotide sequence ID" value="NZ_ONZF01000001.1"/>
</dbReference>
<dbReference type="EMBL" id="ONZF01000001">
    <property type="protein sequence ID" value="SPJ22326.1"/>
    <property type="molecule type" value="Genomic_DNA"/>
</dbReference>
<dbReference type="EC" id="2.4.1.182" evidence="3 11"/>
<evidence type="ECO:0000256" key="1">
    <source>
        <dbReference type="ARBA" id="ARBA00002056"/>
    </source>
</evidence>
<accession>A0A2R8BQG3</accession>
<evidence type="ECO:0000256" key="2">
    <source>
        <dbReference type="ARBA" id="ARBA00007868"/>
    </source>
</evidence>
<dbReference type="InterPro" id="IPR003835">
    <property type="entry name" value="Glyco_trans_19"/>
</dbReference>
<comment type="similarity">
    <text evidence="2">Belongs to the LpxB family.</text>
</comment>
<dbReference type="OrthoDB" id="9801642at2"/>
<comment type="catalytic activity">
    <reaction evidence="10">
        <text>a lipid X + a UDP-2-N,3-O-bis[(3R)-3-hydroxyacyl]-alpha-D-glucosamine = a lipid A disaccharide + UDP + H(+)</text>
        <dbReference type="Rhea" id="RHEA:67828"/>
        <dbReference type="ChEBI" id="CHEBI:15378"/>
        <dbReference type="ChEBI" id="CHEBI:58223"/>
        <dbReference type="ChEBI" id="CHEBI:137748"/>
        <dbReference type="ChEBI" id="CHEBI:176338"/>
        <dbReference type="ChEBI" id="CHEBI:176343"/>
        <dbReference type="EC" id="2.4.1.182"/>
    </reaction>
</comment>
<keyword evidence="9" id="KW-0443">Lipid metabolism</keyword>
<keyword evidence="8 12" id="KW-0808">Transferase</keyword>
<evidence type="ECO:0000256" key="10">
    <source>
        <dbReference type="ARBA" id="ARBA00048975"/>
    </source>
</evidence>
<dbReference type="Pfam" id="PF02684">
    <property type="entry name" value="LpxB"/>
    <property type="match status" value="1"/>
</dbReference>
<dbReference type="GO" id="GO:0005543">
    <property type="term" value="F:phospholipid binding"/>
    <property type="evidence" value="ECO:0007669"/>
    <property type="project" value="TreeGrafter"/>
</dbReference>
<evidence type="ECO:0000256" key="11">
    <source>
        <dbReference type="NCBIfam" id="TIGR00215"/>
    </source>
</evidence>
<evidence type="ECO:0000256" key="4">
    <source>
        <dbReference type="ARBA" id="ARBA00020902"/>
    </source>
</evidence>
<dbReference type="NCBIfam" id="TIGR00215">
    <property type="entry name" value="lpxB"/>
    <property type="match status" value="1"/>
</dbReference>
<dbReference type="SUPFAM" id="SSF53756">
    <property type="entry name" value="UDP-Glycosyltransferase/glycogen phosphorylase"/>
    <property type="match status" value="1"/>
</dbReference>
<dbReference type="GO" id="GO:0009245">
    <property type="term" value="P:lipid A biosynthetic process"/>
    <property type="evidence" value="ECO:0007669"/>
    <property type="project" value="UniProtKB-UniRule"/>
</dbReference>
<keyword evidence="7 12" id="KW-0328">Glycosyltransferase</keyword>
<evidence type="ECO:0000256" key="9">
    <source>
        <dbReference type="ARBA" id="ARBA00023098"/>
    </source>
</evidence>
<organism evidence="12 13">
    <name type="scientific">Palleronia abyssalis</name>
    <dbReference type="NCBI Taxonomy" id="1501240"/>
    <lineage>
        <taxon>Bacteria</taxon>
        <taxon>Pseudomonadati</taxon>
        <taxon>Pseudomonadota</taxon>
        <taxon>Alphaproteobacteria</taxon>
        <taxon>Rhodobacterales</taxon>
        <taxon>Roseobacteraceae</taxon>
        <taxon>Palleronia</taxon>
    </lineage>
</organism>
<dbReference type="GO" id="GO:0008915">
    <property type="term" value="F:lipid-A-disaccharide synthase activity"/>
    <property type="evidence" value="ECO:0007669"/>
    <property type="project" value="UniProtKB-UniRule"/>
</dbReference>
<dbReference type="AlphaFoldDB" id="A0A2R8BQG3"/>
<protein>
    <recommendedName>
        <fullName evidence="4 11">Lipid-A-disaccharide synthase</fullName>
        <ecNumber evidence="3 11">2.4.1.182</ecNumber>
    </recommendedName>
</protein>
<name>A0A2R8BQG3_9RHOB</name>
<dbReference type="GO" id="GO:0016020">
    <property type="term" value="C:membrane"/>
    <property type="evidence" value="ECO:0007669"/>
    <property type="project" value="GOC"/>
</dbReference>